<sequence>MPPKDNKKNSRSDKELQDDEQQLSDDIVRMSIRLSALKTQYAGCLEEISVLKREQKELQSSCASCEDDLRLATSNRVDVLTDFARQYKTEEDEKIRACTKLDETLNRLEEEKLKLTEEVKKTETEYDDSINALKTEHDSLLARIEEMEREFGALMDDTRSRVPIGWTAAPIQFSGF</sequence>
<evidence type="ECO:0000313" key="15">
    <source>
        <dbReference type="Proteomes" id="UP000284403"/>
    </source>
</evidence>
<keyword evidence="8" id="KW-0206">Cytoskeleton</keyword>
<accession>A0A422NRJ7</accession>
<name>A0A422NRJ7_9TRYP</name>
<dbReference type="AlphaFoldDB" id="A0A422NRJ7"/>
<evidence type="ECO:0000256" key="8">
    <source>
        <dbReference type="ARBA" id="ARBA00023212"/>
    </source>
</evidence>
<evidence type="ECO:0000256" key="10">
    <source>
        <dbReference type="ARBA" id="ARBA00044754"/>
    </source>
</evidence>
<comment type="subcellular location">
    <subcellularLocation>
        <location evidence="2">Cytoplasm</location>
        <location evidence="2">Cytoskeleton</location>
        <location evidence="2">Flagellum axoneme</location>
    </subcellularLocation>
</comment>
<evidence type="ECO:0000256" key="1">
    <source>
        <dbReference type="ARBA" id="ARBA00003029"/>
    </source>
</evidence>
<evidence type="ECO:0000256" key="11">
    <source>
        <dbReference type="ARBA" id="ARBA00044800"/>
    </source>
</evidence>
<feature type="coiled-coil region" evidence="12">
    <location>
        <begin position="91"/>
        <end position="157"/>
    </location>
</feature>
<keyword evidence="9" id="KW-0966">Cell projection</keyword>
<evidence type="ECO:0000256" key="4">
    <source>
        <dbReference type="ARBA" id="ARBA00022490"/>
    </source>
</evidence>
<dbReference type="Proteomes" id="UP000284403">
    <property type="component" value="Unassembled WGS sequence"/>
</dbReference>
<gene>
    <name evidence="14" type="ORF">Tco025E_07218</name>
</gene>
<comment type="similarity">
    <text evidence="10">Belongs to the DRC12 family.</text>
</comment>
<dbReference type="Gene3D" id="1.20.5.730">
    <property type="entry name" value="Single helix bin"/>
    <property type="match status" value="1"/>
</dbReference>
<feature type="compositionally biased region" description="Basic and acidic residues" evidence="13">
    <location>
        <begin position="1"/>
        <end position="15"/>
    </location>
</feature>
<evidence type="ECO:0000256" key="3">
    <source>
        <dbReference type="ARBA" id="ARBA00011248"/>
    </source>
</evidence>
<feature type="region of interest" description="Disordered" evidence="13">
    <location>
        <begin position="1"/>
        <end position="23"/>
    </location>
</feature>
<keyword evidence="5" id="KW-0282">Flagellum</keyword>
<evidence type="ECO:0000256" key="2">
    <source>
        <dbReference type="ARBA" id="ARBA00004611"/>
    </source>
</evidence>
<keyword evidence="6 12" id="KW-0175">Coiled coil</keyword>
<dbReference type="PANTHER" id="PTHR28656">
    <property type="entry name" value="COILED-COIL DOMAIN-CONTAINING PROTEIN 153"/>
    <property type="match status" value="1"/>
</dbReference>
<dbReference type="OrthoDB" id="251385at2759"/>
<keyword evidence="15" id="KW-1185">Reference proteome</keyword>
<proteinExistence type="inferred from homology"/>
<keyword evidence="7" id="KW-0969">Cilium</keyword>
<evidence type="ECO:0000256" key="13">
    <source>
        <dbReference type="SAM" id="MobiDB-lite"/>
    </source>
</evidence>
<dbReference type="GeneID" id="40320829"/>
<dbReference type="PANTHER" id="PTHR28656:SF1">
    <property type="entry name" value="COILED-COIL DOMAIN-CONTAINING PROTEIN 153"/>
    <property type="match status" value="1"/>
</dbReference>
<keyword evidence="4" id="KW-0963">Cytoplasm</keyword>
<protein>
    <recommendedName>
        <fullName evidence="11">Dynein regulatory complex protein 12</fullName>
    </recommendedName>
</protein>
<evidence type="ECO:0000256" key="12">
    <source>
        <dbReference type="SAM" id="Coils"/>
    </source>
</evidence>
<evidence type="ECO:0000256" key="5">
    <source>
        <dbReference type="ARBA" id="ARBA00022846"/>
    </source>
</evidence>
<comment type="caution">
    <text evidence="14">The sequence shown here is derived from an EMBL/GenBank/DDBJ whole genome shotgun (WGS) entry which is preliminary data.</text>
</comment>
<evidence type="ECO:0000256" key="9">
    <source>
        <dbReference type="ARBA" id="ARBA00023273"/>
    </source>
</evidence>
<reference evidence="14 15" key="1">
    <citation type="journal article" date="2018" name="BMC Genomics">
        <title>Genomic comparison of Trypanosoma conorhini and Trypanosoma rangeli to Trypanosoma cruzi strains of high and low virulence.</title>
        <authorList>
            <person name="Bradwell K.R."/>
            <person name="Koparde V.N."/>
            <person name="Matveyev A.V."/>
            <person name="Serrano M.G."/>
            <person name="Alves J.M."/>
            <person name="Parikh H."/>
            <person name="Huang B."/>
            <person name="Lee V."/>
            <person name="Espinosa-Alvarez O."/>
            <person name="Ortiz P.A."/>
            <person name="Costa-Martins A.G."/>
            <person name="Teixeira M.M."/>
            <person name="Buck G.A."/>
        </authorList>
    </citation>
    <scope>NUCLEOTIDE SEQUENCE [LARGE SCALE GENOMIC DNA]</scope>
    <source>
        <strain evidence="14 15">025E</strain>
    </source>
</reference>
<dbReference type="InterPro" id="IPR033585">
    <property type="entry name" value="DRC12-like"/>
</dbReference>
<organism evidence="14 15">
    <name type="scientific">Trypanosoma conorhini</name>
    <dbReference type="NCBI Taxonomy" id="83891"/>
    <lineage>
        <taxon>Eukaryota</taxon>
        <taxon>Discoba</taxon>
        <taxon>Euglenozoa</taxon>
        <taxon>Kinetoplastea</taxon>
        <taxon>Metakinetoplastina</taxon>
        <taxon>Trypanosomatida</taxon>
        <taxon>Trypanosomatidae</taxon>
        <taxon>Trypanosoma</taxon>
    </lineage>
</organism>
<dbReference type="RefSeq" id="XP_029225781.1">
    <property type="nucleotide sequence ID" value="XM_029374085.1"/>
</dbReference>
<comment type="function">
    <text evidence="1">Component of the nexin-dynein regulatory complex (N-DRC), a key regulator of ciliary/flagellar motility which maintains the alignment and integrity of the distal axoneme and regulates microtubule sliding in motile axonemes.</text>
</comment>
<evidence type="ECO:0000256" key="7">
    <source>
        <dbReference type="ARBA" id="ARBA00023069"/>
    </source>
</evidence>
<evidence type="ECO:0000313" key="14">
    <source>
        <dbReference type="EMBL" id="RNF08100.1"/>
    </source>
</evidence>
<evidence type="ECO:0000256" key="6">
    <source>
        <dbReference type="ARBA" id="ARBA00023054"/>
    </source>
</evidence>
<dbReference type="EMBL" id="MKKU01000546">
    <property type="protein sequence ID" value="RNF08100.1"/>
    <property type="molecule type" value="Genomic_DNA"/>
</dbReference>
<comment type="subunit">
    <text evidence="3">Component of the nexin-dynein regulatory complex (N-DRC).</text>
</comment>